<dbReference type="AlphaFoldDB" id="A0A0W8G2Q6"/>
<gene>
    <name evidence="1" type="ORF">ASZ90_002716</name>
</gene>
<sequence>MAYPPLVARRAVALRPGAKRAAAVIHARKGLVSFQVFAMQPGQAPVPVCPAGVLPAPLAAQSARELLFPHAGTGGPMDAAVAGSGLRNNREAFAAVLPDACLLSDEAAFPGAADLAAAVTGPDRDAALPPDPIYLRPSDAEENLEAIARGRGMDPGRAKALLDAAMTSGLP</sequence>
<protein>
    <submittedName>
        <fullName evidence="1">Tsab protein, required for threonylcarbamoyladenosine (T(6)a) formation in trna</fullName>
    </submittedName>
</protein>
<accession>A0A0W8G2Q6</accession>
<evidence type="ECO:0000313" key="1">
    <source>
        <dbReference type="EMBL" id="KUG27434.1"/>
    </source>
</evidence>
<comment type="caution">
    <text evidence="1">The sequence shown here is derived from an EMBL/GenBank/DDBJ whole genome shotgun (WGS) entry which is preliminary data.</text>
</comment>
<dbReference type="EMBL" id="LNQE01000330">
    <property type="protein sequence ID" value="KUG27434.1"/>
    <property type="molecule type" value="Genomic_DNA"/>
</dbReference>
<organism evidence="1">
    <name type="scientific">hydrocarbon metagenome</name>
    <dbReference type="NCBI Taxonomy" id="938273"/>
    <lineage>
        <taxon>unclassified sequences</taxon>
        <taxon>metagenomes</taxon>
        <taxon>ecological metagenomes</taxon>
    </lineage>
</organism>
<name>A0A0W8G2Q6_9ZZZZ</name>
<proteinExistence type="predicted"/>
<reference evidence="1" key="1">
    <citation type="journal article" date="2015" name="Proc. Natl. Acad. Sci. U.S.A.">
        <title>Networks of energetic and metabolic interactions define dynamics in microbial communities.</title>
        <authorList>
            <person name="Embree M."/>
            <person name="Liu J.K."/>
            <person name="Al-Bassam M.M."/>
            <person name="Zengler K."/>
        </authorList>
    </citation>
    <scope>NUCLEOTIDE SEQUENCE</scope>
</reference>